<name>A0A9N9LV65_9HELO</name>
<dbReference type="Proteomes" id="UP000701801">
    <property type="component" value="Unassembled WGS sequence"/>
</dbReference>
<sequence>MLLPNALAAAALLSTLVAGIPIPNPGSVEPHWAKLQNVVLATKHSKPQPAADPAVLSPTLAKTRQNADLSQVGKNWAKVKNVLTATKQSKHQPAAALPKAPLARRVIPPVSPKVIKEAVDDIKLSPESREIWETLFKLQLDKSKPGMSRSRKDKWLWENQPIEKWPKNPSLKELFWPWGKKKPAAKPENPPGSPLAAKPEAQPKPEALPVGPA</sequence>
<evidence type="ECO:0000313" key="4">
    <source>
        <dbReference type="Proteomes" id="UP000701801"/>
    </source>
</evidence>
<gene>
    <name evidence="3" type="ORF">HYALB_00008912</name>
</gene>
<protein>
    <submittedName>
        <fullName evidence="3">Uncharacterized protein</fullName>
    </submittedName>
</protein>
<feature type="compositionally biased region" description="Low complexity" evidence="1">
    <location>
        <begin position="194"/>
        <end position="213"/>
    </location>
</feature>
<keyword evidence="4" id="KW-1185">Reference proteome</keyword>
<evidence type="ECO:0000256" key="2">
    <source>
        <dbReference type="SAM" id="SignalP"/>
    </source>
</evidence>
<evidence type="ECO:0000256" key="1">
    <source>
        <dbReference type="SAM" id="MobiDB-lite"/>
    </source>
</evidence>
<evidence type="ECO:0000313" key="3">
    <source>
        <dbReference type="EMBL" id="CAG8980292.1"/>
    </source>
</evidence>
<comment type="caution">
    <text evidence="3">The sequence shown here is derived from an EMBL/GenBank/DDBJ whole genome shotgun (WGS) entry which is preliminary data.</text>
</comment>
<keyword evidence="2" id="KW-0732">Signal</keyword>
<feature type="signal peptide" evidence="2">
    <location>
        <begin position="1"/>
        <end position="19"/>
    </location>
</feature>
<dbReference type="AlphaFoldDB" id="A0A9N9LV65"/>
<feature type="chain" id="PRO_5040476704" evidence="2">
    <location>
        <begin position="20"/>
        <end position="213"/>
    </location>
</feature>
<reference evidence="3" key="1">
    <citation type="submission" date="2021-07" db="EMBL/GenBank/DDBJ databases">
        <authorList>
            <person name="Durling M."/>
        </authorList>
    </citation>
    <scope>NUCLEOTIDE SEQUENCE</scope>
</reference>
<feature type="region of interest" description="Disordered" evidence="1">
    <location>
        <begin position="178"/>
        <end position="213"/>
    </location>
</feature>
<accession>A0A9N9LV65</accession>
<dbReference type="OrthoDB" id="10464385at2759"/>
<dbReference type="EMBL" id="CAJVRM010000374">
    <property type="protein sequence ID" value="CAG8980292.1"/>
    <property type="molecule type" value="Genomic_DNA"/>
</dbReference>
<proteinExistence type="predicted"/>
<organism evidence="3 4">
    <name type="scientific">Hymenoscyphus albidus</name>
    <dbReference type="NCBI Taxonomy" id="595503"/>
    <lineage>
        <taxon>Eukaryota</taxon>
        <taxon>Fungi</taxon>
        <taxon>Dikarya</taxon>
        <taxon>Ascomycota</taxon>
        <taxon>Pezizomycotina</taxon>
        <taxon>Leotiomycetes</taxon>
        <taxon>Helotiales</taxon>
        <taxon>Helotiaceae</taxon>
        <taxon>Hymenoscyphus</taxon>
    </lineage>
</organism>